<feature type="transmembrane region" description="Helical" evidence="7">
    <location>
        <begin position="327"/>
        <end position="347"/>
    </location>
</feature>
<keyword evidence="4 7" id="KW-0812">Transmembrane</keyword>
<protein>
    <submittedName>
        <fullName evidence="9">Glutathione-regulated potassium-efflux system protein KefB</fullName>
    </submittedName>
</protein>
<organism evidence="9">
    <name type="scientific">bioreactor metagenome</name>
    <dbReference type="NCBI Taxonomy" id="1076179"/>
    <lineage>
        <taxon>unclassified sequences</taxon>
        <taxon>metagenomes</taxon>
        <taxon>ecological metagenomes</taxon>
    </lineage>
</organism>
<dbReference type="Pfam" id="PF00999">
    <property type="entry name" value="Na_H_Exchanger"/>
    <property type="match status" value="1"/>
</dbReference>
<feature type="transmembrane region" description="Helical" evidence="7">
    <location>
        <begin position="186"/>
        <end position="205"/>
    </location>
</feature>
<reference evidence="9" key="1">
    <citation type="submission" date="2019-08" db="EMBL/GenBank/DDBJ databases">
        <authorList>
            <person name="Kucharzyk K."/>
            <person name="Murdoch R.W."/>
            <person name="Higgins S."/>
            <person name="Loffler F."/>
        </authorList>
    </citation>
    <scope>NUCLEOTIDE SEQUENCE</scope>
</reference>
<dbReference type="GO" id="GO:0008324">
    <property type="term" value="F:monoatomic cation transmembrane transporter activity"/>
    <property type="evidence" value="ECO:0007669"/>
    <property type="project" value="InterPro"/>
</dbReference>
<gene>
    <name evidence="9" type="primary">kefB_13</name>
    <name evidence="9" type="ORF">SDC9_91291</name>
</gene>
<feature type="domain" description="RCK C-terminal" evidence="8">
    <location>
        <begin position="541"/>
        <end position="626"/>
    </location>
</feature>
<dbReference type="GO" id="GO:0016020">
    <property type="term" value="C:membrane"/>
    <property type="evidence" value="ECO:0007669"/>
    <property type="project" value="UniProtKB-SubCell"/>
</dbReference>
<feature type="transmembrane region" description="Helical" evidence="7">
    <location>
        <begin position="496"/>
        <end position="514"/>
    </location>
</feature>
<dbReference type="InterPro" id="IPR006037">
    <property type="entry name" value="RCK_C"/>
</dbReference>
<accession>A0A644ZUU0</accession>
<dbReference type="AlphaFoldDB" id="A0A644ZUU0"/>
<evidence type="ECO:0000256" key="2">
    <source>
        <dbReference type="ARBA" id="ARBA00005551"/>
    </source>
</evidence>
<dbReference type="PANTHER" id="PTHR42751">
    <property type="entry name" value="SODIUM/HYDROGEN EXCHANGER FAMILY/TRKA DOMAIN PROTEIN"/>
    <property type="match status" value="1"/>
</dbReference>
<proteinExistence type="inferred from homology"/>
<evidence type="ECO:0000256" key="5">
    <source>
        <dbReference type="ARBA" id="ARBA00022989"/>
    </source>
</evidence>
<sequence>MVLGYIVAGFITGPNFEYLPDVVRIESIKFWGDLGVIFLLFGLGMEFSFKKLKKVGGTGFIAVVTETIIMFSVGYLAGRAFGWNWMNSVFLGGMLTISSTSIIIKAFEDLGLKNKKFAGLVFGVLVVEDLVAVLQLVVLSALAVTSTFDGTVVFEKMAYLALFLLFWFTGGVYFIPSLLRRVRRWVNDEILIVFSLGLCLGMVVITEMAGFSAALGAFIMGSILAECEDSERIMKLIKPVRDFFGAIFFLSVGMLVDPAILADYWKPVLIISAIVVFVKSGAVTSGLLLAGNTIKTSMKSGFCMCQIGEFSFIIASLGLSLNVIEPSLYPVIVSVSIITTFVTPYYIRAAEPVYESIYKNVPSGWKVVMERLGTGRKTLDRESEWNLLMRSYLTRVFIFGGWLVLVFILFTKILNPFILSLTGDFTFDSYLFASLTLTGMSPFLFALIRRKDSAGLFDKIWNDSRFSRGPLLAMLGFKYLLGALFVALAISYYLRIGYGVLFIVVVITIISIYLSQTIKKYYSHLETNFIKNLHVKPVRKEFVVPKTLADEIHIESIEVEPGTVVAGKTISQIHRESRTGAQIVQIKRGNRYIDLPVKTEIILPHDQLLILGNDVEISTFRDLNSATAECISTSHQDIDLYHFVVCKNSLLIGVEANISDFRNRFDLLLIGIEKGEQGDFARPHSSIIIEEGDTLWVVGNKLKANEISKGNR</sequence>
<dbReference type="InterPro" id="IPR036721">
    <property type="entry name" value="RCK_C_sf"/>
</dbReference>
<comment type="subcellular location">
    <subcellularLocation>
        <location evidence="1">Membrane</location>
        <topology evidence="1">Multi-pass membrane protein</topology>
    </subcellularLocation>
</comment>
<evidence type="ECO:0000259" key="8">
    <source>
        <dbReference type="PROSITE" id="PS51202"/>
    </source>
</evidence>
<dbReference type="SUPFAM" id="SSF81665">
    <property type="entry name" value="Calcium ATPase, transmembrane domain M"/>
    <property type="match status" value="1"/>
</dbReference>
<feature type="transmembrane region" description="Helical" evidence="7">
    <location>
        <begin position="89"/>
        <end position="107"/>
    </location>
</feature>
<dbReference type="EMBL" id="VSSQ01010543">
    <property type="protein sequence ID" value="MPM44612.1"/>
    <property type="molecule type" value="Genomic_DNA"/>
</dbReference>
<feature type="transmembrane region" description="Helical" evidence="7">
    <location>
        <begin position="469"/>
        <end position="490"/>
    </location>
</feature>
<dbReference type="Gene3D" id="3.30.70.1450">
    <property type="entry name" value="Regulator of K+ conductance, C-terminal domain"/>
    <property type="match status" value="2"/>
</dbReference>
<dbReference type="InterPro" id="IPR023298">
    <property type="entry name" value="ATPase_P-typ_TM_dom_sf"/>
</dbReference>
<comment type="caution">
    <text evidence="9">The sequence shown here is derived from an EMBL/GenBank/DDBJ whole genome shotgun (WGS) entry which is preliminary data.</text>
</comment>
<dbReference type="Gene3D" id="1.20.1530.20">
    <property type="match status" value="1"/>
</dbReference>
<dbReference type="InterPro" id="IPR038770">
    <property type="entry name" value="Na+/solute_symporter_sf"/>
</dbReference>
<feature type="transmembrane region" description="Helical" evidence="7">
    <location>
        <begin position="59"/>
        <end position="77"/>
    </location>
</feature>
<feature type="transmembrane region" description="Helical" evidence="7">
    <location>
        <begin position="119"/>
        <end position="145"/>
    </location>
</feature>
<dbReference type="GO" id="GO:0015297">
    <property type="term" value="F:antiporter activity"/>
    <property type="evidence" value="ECO:0007669"/>
    <property type="project" value="InterPro"/>
</dbReference>
<evidence type="ECO:0000256" key="3">
    <source>
        <dbReference type="ARBA" id="ARBA00022448"/>
    </source>
</evidence>
<feature type="transmembrane region" description="Helical" evidence="7">
    <location>
        <begin position="392"/>
        <end position="410"/>
    </location>
</feature>
<keyword evidence="5 7" id="KW-1133">Transmembrane helix</keyword>
<feature type="transmembrane region" description="Helical" evidence="7">
    <location>
        <begin position="157"/>
        <end position="179"/>
    </location>
</feature>
<evidence type="ECO:0000256" key="7">
    <source>
        <dbReference type="SAM" id="Phobius"/>
    </source>
</evidence>
<evidence type="ECO:0000256" key="4">
    <source>
        <dbReference type="ARBA" id="ARBA00022692"/>
    </source>
</evidence>
<name>A0A644ZUU0_9ZZZZ</name>
<dbReference type="InterPro" id="IPR006153">
    <property type="entry name" value="Cation/H_exchanger_TM"/>
</dbReference>
<feature type="domain" description="RCK C-terminal" evidence="8">
    <location>
        <begin position="628"/>
        <end position="712"/>
    </location>
</feature>
<dbReference type="GO" id="GO:0006813">
    <property type="term" value="P:potassium ion transport"/>
    <property type="evidence" value="ECO:0007669"/>
    <property type="project" value="InterPro"/>
</dbReference>
<dbReference type="PROSITE" id="PS51202">
    <property type="entry name" value="RCK_C"/>
    <property type="match status" value="2"/>
</dbReference>
<keyword evidence="3" id="KW-0813">Transport</keyword>
<dbReference type="PANTHER" id="PTHR42751:SF3">
    <property type="entry name" value="SODIUM_GLUTAMATE SYMPORTER"/>
    <property type="match status" value="1"/>
</dbReference>
<feature type="transmembrane region" description="Helical" evidence="7">
    <location>
        <begin position="268"/>
        <end position="290"/>
    </location>
</feature>
<comment type="similarity">
    <text evidence="2">Belongs to the monovalent cation:proton antiporter 2 (CPA2) transporter (TC 2.A.37) family.</text>
</comment>
<feature type="transmembrane region" description="Helical" evidence="7">
    <location>
        <begin position="302"/>
        <end position="321"/>
    </location>
</feature>
<dbReference type="GO" id="GO:1902600">
    <property type="term" value="P:proton transmembrane transport"/>
    <property type="evidence" value="ECO:0007669"/>
    <property type="project" value="InterPro"/>
</dbReference>
<feature type="transmembrane region" description="Helical" evidence="7">
    <location>
        <begin position="430"/>
        <end position="448"/>
    </location>
</feature>
<dbReference type="SUPFAM" id="SSF116726">
    <property type="entry name" value="TrkA C-terminal domain-like"/>
    <property type="match status" value="2"/>
</dbReference>
<evidence type="ECO:0000256" key="1">
    <source>
        <dbReference type="ARBA" id="ARBA00004141"/>
    </source>
</evidence>
<keyword evidence="6 7" id="KW-0472">Membrane</keyword>
<feature type="transmembrane region" description="Helical" evidence="7">
    <location>
        <begin position="28"/>
        <end position="47"/>
    </location>
</feature>
<dbReference type="Pfam" id="PF02080">
    <property type="entry name" value="TrkA_C"/>
    <property type="match status" value="2"/>
</dbReference>
<evidence type="ECO:0000313" key="9">
    <source>
        <dbReference type="EMBL" id="MPM44612.1"/>
    </source>
</evidence>
<evidence type="ECO:0000256" key="6">
    <source>
        <dbReference type="ARBA" id="ARBA00023136"/>
    </source>
</evidence>